<accession>A0A830FKC7</accession>
<sequence length="109" mass="11258">MGITYTKQDDDWDGAHSRLVRVLAAFDASYTNGGEALAASDADMASIERVVVEETVTESGYVVGYDESAGVLKAYASSGTAGNPLQEVADAADLSGETVTLTVYGRGSA</sequence>
<evidence type="ECO:0000313" key="2">
    <source>
        <dbReference type="Proteomes" id="UP000607197"/>
    </source>
</evidence>
<name>A0A830FKC7_9EURY</name>
<proteinExistence type="predicted"/>
<dbReference type="RefSeq" id="WP_188976755.1">
    <property type="nucleotide sequence ID" value="NZ_BMPG01000001.1"/>
</dbReference>
<reference evidence="1" key="1">
    <citation type="journal article" date="2014" name="Int. J. Syst. Evol. Microbiol.">
        <title>Complete genome sequence of Corynebacterium casei LMG S-19264T (=DSM 44701T), isolated from a smear-ripened cheese.</title>
        <authorList>
            <consortium name="US DOE Joint Genome Institute (JGI-PGF)"/>
            <person name="Walter F."/>
            <person name="Albersmeier A."/>
            <person name="Kalinowski J."/>
            <person name="Ruckert C."/>
        </authorList>
    </citation>
    <scope>NUCLEOTIDE SEQUENCE</scope>
    <source>
        <strain evidence="1">JCM 19596</strain>
    </source>
</reference>
<comment type="caution">
    <text evidence="1">The sequence shown here is derived from an EMBL/GenBank/DDBJ whole genome shotgun (WGS) entry which is preliminary data.</text>
</comment>
<organism evidence="1 2">
    <name type="scientific">Halocalculus aciditolerans</name>
    <dbReference type="NCBI Taxonomy" id="1383812"/>
    <lineage>
        <taxon>Archaea</taxon>
        <taxon>Methanobacteriati</taxon>
        <taxon>Methanobacteriota</taxon>
        <taxon>Stenosarchaea group</taxon>
        <taxon>Halobacteria</taxon>
        <taxon>Halobacteriales</taxon>
        <taxon>Halobacteriaceae</taxon>
        <taxon>Halocalculus</taxon>
    </lineage>
</organism>
<dbReference type="Proteomes" id="UP000607197">
    <property type="component" value="Unassembled WGS sequence"/>
</dbReference>
<keyword evidence="2" id="KW-1185">Reference proteome</keyword>
<reference evidence="1" key="2">
    <citation type="submission" date="2020-09" db="EMBL/GenBank/DDBJ databases">
        <authorList>
            <person name="Sun Q."/>
            <person name="Ohkuma M."/>
        </authorList>
    </citation>
    <scope>NUCLEOTIDE SEQUENCE</scope>
    <source>
        <strain evidence="1">JCM 19596</strain>
    </source>
</reference>
<dbReference type="EMBL" id="BMPG01000001">
    <property type="protein sequence ID" value="GGL55125.1"/>
    <property type="molecule type" value="Genomic_DNA"/>
</dbReference>
<dbReference type="OrthoDB" id="386383at2157"/>
<protein>
    <submittedName>
        <fullName evidence="1">Uncharacterized protein</fullName>
    </submittedName>
</protein>
<evidence type="ECO:0000313" key="1">
    <source>
        <dbReference type="EMBL" id="GGL55125.1"/>
    </source>
</evidence>
<gene>
    <name evidence="1" type="ORF">GCM10009039_11530</name>
</gene>
<dbReference type="AlphaFoldDB" id="A0A830FKC7"/>